<dbReference type="PROSITE" id="PS00893">
    <property type="entry name" value="NUDIX_BOX"/>
    <property type="match status" value="1"/>
</dbReference>
<evidence type="ECO:0000256" key="1">
    <source>
        <dbReference type="ARBA" id="ARBA00001946"/>
    </source>
</evidence>
<dbReference type="Proteomes" id="UP000565715">
    <property type="component" value="Unassembled WGS sequence"/>
</dbReference>
<sequence length="148" mass="16567">MAVAGTERHKLIGDVHLLLIDQQGRVLFGRRVNTGYEDGAYHLPSGHLEAGESMVAALVREAKEEIGVTISAEAVRFAHVMHNSSSGGRVAFFFLVQDWGGDPENMEPGKCDDLDWFYLDALPDRMIPYCREAMQHIAAERQFSLYGW</sequence>
<dbReference type="EMBL" id="JAAXOO010000002">
    <property type="protein sequence ID" value="NKY32985.1"/>
    <property type="molecule type" value="Genomic_DNA"/>
</dbReference>
<comment type="cofactor">
    <cofactor evidence="1">
        <name>Mg(2+)</name>
        <dbReference type="ChEBI" id="CHEBI:18420"/>
    </cofactor>
</comment>
<evidence type="ECO:0000313" key="4">
    <source>
        <dbReference type="EMBL" id="NKY32985.1"/>
    </source>
</evidence>
<dbReference type="PROSITE" id="PS51462">
    <property type="entry name" value="NUDIX"/>
    <property type="match status" value="1"/>
</dbReference>
<keyword evidence="2" id="KW-0378">Hydrolase</keyword>
<evidence type="ECO:0000313" key="5">
    <source>
        <dbReference type="Proteomes" id="UP000565715"/>
    </source>
</evidence>
<dbReference type="Pfam" id="PF00293">
    <property type="entry name" value="NUDIX"/>
    <property type="match status" value="1"/>
</dbReference>
<proteinExistence type="predicted"/>
<dbReference type="CDD" id="cd04683">
    <property type="entry name" value="NUDIX_Hydrolase"/>
    <property type="match status" value="1"/>
</dbReference>
<dbReference type="InterPro" id="IPR000086">
    <property type="entry name" value="NUDIX_hydrolase_dom"/>
</dbReference>
<dbReference type="InterPro" id="IPR020084">
    <property type="entry name" value="NUDIX_hydrolase_CS"/>
</dbReference>
<evidence type="ECO:0000256" key="2">
    <source>
        <dbReference type="ARBA" id="ARBA00022801"/>
    </source>
</evidence>
<dbReference type="PANTHER" id="PTHR43046">
    <property type="entry name" value="GDP-MANNOSE MANNOSYL HYDROLASE"/>
    <property type="match status" value="1"/>
</dbReference>
<keyword evidence="5" id="KW-1185">Reference proteome</keyword>
<evidence type="ECO:0000259" key="3">
    <source>
        <dbReference type="PROSITE" id="PS51462"/>
    </source>
</evidence>
<organism evidence="4 5">
    <name type="scientific">Nocardia speluncae</name>
    <dbReference type="NCBI Taxonomy" id="419477"/>
    <lineage>
        <taxon>Bacteria</taxon>
        <taxon>Bacillati</taxon>
        <taxon>Actinomycetota</taxon>
        <taxon>Actinomycetes</taxon>
        <taxon>Mycobacteriales</taxon>
        <taxon>Nocardiaceae</taxon>
        <taxon>Nocardia</taxon>
    </lineage>
</organism>
<dbReference type="GO" id="GO:0016787">
    <property type="term" value="F:hydrolase activity"/>
    <property type="evidence" value="ECO:0007669"/>
    <property type="project" value="UniProtKB-KW"/>
</dbReference>
<comment type="caution">
    <text evidence="4">The sequence shown here is derived from an EMBL/GenBank/DDBJ whole genome shotgun (WGS) entry which is preliminary data.</text>
</comment>
<dbReference type="InterPro" id="IPR015797">
    <property type="entry name" value="NUDIX_hydrolase-like_dom_sf"/>
</dbReference>
<feature type="domain" description="Nudix hydrolase" evidence="3">
    <location>
        <begin position="10"/>
        <end position="140"/>
    </location>
</feature>
<protein>
    <submittedName>
        <fullName evidence="4">NUDIX domain-containing protein</fullName>
    </submittedName>
</protein>
<dbReference type="Gene3D" id="3.90.79.10">
    <property type="entry name" value="Nucleoside Triphosphate Pyrophosphohydrolase"/>
    <property type="match status" value="1"/>
</dbReference>
<dbReference type="SUPFAM" id="SSF55811">
    <property type="entry name" value="Nudix"/>
    <property type="match status" value="1"/>
</dbReference>
<dbReference type="PANTHER" id="PTHR43046:SF16">
    <property type="entry name" value="ADP-RIBOSE PYROPHOSPHATASE YJHB-RELATED"/>
    <property type="match status" value="1"/>
</dbReference>
<dbReference type="RefSeq" id="WP_068048520.1">
    <property type="nucleotide sequence ID" value="NZ_JAAXOO010000002.1"/>
</dbReference>
<dbReference type="AlphaFoldDB" id="A0A846XC64"/>
<reference evidence="4 5" key="1">
    <citation type="submission" date="2020-04" db="EMBL/GenBank/DDBJ databases">
        <title>MicrobeNet Type strains.</title>
        <authorList>
            <person name="Nicholson A.C."/>
        </authorList>
    </citation>
    <scope>NUCLEOTIDE SEQUENCE [LARGE SCALE GENOMIC DNA]</scope>
    <source>
        <strain evidence="4 5">DSM 45078</strain>
    </source>
</reference>
<gene>
    <name evidence="4" type="ORF">HGA13_07845</name>
</gene>
<name>A0A846XC64_9NOCA</name>
<accession>A0A846XC64</accession>